<evidence type="ECO:0000256" key="1">
    <source>
        <dbReference type="SAM" id="SignalP"/>
    </source>
</evidence>
<dbReference type="Proteomes" id="UP000075880">
    <property type="component" value="Unassembled WGS sequence"/>
</dbReference>
<keyword evidence="3" id="KW-1185">Reference proteome</keyword>
<reference evidence="2" key="1">
    <citation type="submission" date="2024-04" db="UniProtKB">
        <authorList>
            <consortium name="EnsemblMetazoa"/>
        </authorList>
    </citation>
    <scope>IDENTIFICATION</scope>
    <source>
        <strain evidence="2">EBRO</strain>
    </source>
</reference>
<proteinExistence type="predicted"/>
<dbReference type="EnsemblMetazoa" id="ENSAATROPT008428">
    <property type="protein sequence ID" value="ENSAATROPP007586"/>
    <property type="gene ID" value="ENSAATROPG006871"/>
</dbReference>
<evidence type="ECO:0000313" key="2">
    <source>
        <dbReference type="EnsemblMetazoa" id="ENSAATROPP007586"/>
    </source>
</evidence>
<protein>
    <recommendedName>
        <fullName evidence="4">Secreted protein</fullName>
    </recommendedName>
</protein>
<evidence type="ECO:0008006" key="4">
    <source>
        <dbReference type="Google" id="ProtNLM"/>
    </source>
</evidence>
<feature type="chain" id="PRO_5042534160" description="Secreted protein" evidence="1">
    <location>
        <begin position="19"/>
        <end position="348"/>
    </location>
</feature>
<dbReference type="AlphaFoldDB" id="A0AAG5D8W7"/>
<organism evidence="2 3">
    <name type="scientific">Anopheles atroparvus</name>
    <name type="common">European mosquito</name>
    <dbReference type="NCBI Taxonomy" id="41427"/>
    <lineage>
        <taxon>Eukaryota</taxon>
        <taxon>Metazoa</taxon>
        <taxon>Ecdysozoa</taxon>
        <taxon>Arthropoda</taxon>
        <taxon>Hexapoda</taxon>
        <taxon>Insecta</taxon>
        <taxon>Pterygota</taxon>
        <taxon>Neoptera</taxon>
        <taxon>Endopterygota</taxon>
        <taxon>Diptera</taxon>
        <taxon>Nematocera</taxon>
        <taxon>Culicoidea</taxon>
        <taxon>Culicidae</taxon>
        <taxon>Anophelinae</taxon>
        <taxon>Anopheles</taxon>
    </lineage>
</organism>
<sequence length="348" mass="38993">MVVMVVVAMVVVVRITWLLESPPLRMVVLGGSEDGRGGGKGVCLIAATLGRGGLRRWHLSVDDDAKVRMLHGLPRGQTLEVIVAQQLVEEIEPLRRHQVLIFRVHKALPSFARVARQDVVEARIELDVVFVQIGEQVLGAEHLRDAHQLVVVVVPVEERLLAENHRRQHAPERPHIERVVVHLVVDQQLRALEVATSDAYVVLLPGVVELGQAPVDQTQLAVLVIDHHVMGLHVAVHDAHAVAVVQCLQQLVQIVPDVVVCERLVELLEVRIVHMLEDEGRRTGDRILHDRQQRDDVGAAPEILQNLNLAFDFFLLDRLQDFHHALLVARHFDRLEHLAVLAPAQFPH</sequence>
<name>A0AAG5D8W7_ANOAO</name>
<accession>A0AAG5D8W7</accession>
<feature type="signal peptide" evidence="1">
    <location>
        <begin position="1"/>
        <end position="18"/>
    </location>
</feature>
<evidence type="ECO:0000313" key="3">
    <source>
        <dbReference type="Proteomes" id="UP000075880"/>
    </source>
</evidence>
<keyword evidence="1" id="KW-0732">Signal</keyword>